<keyword evidence="1" id="KW-1133">Transmembrane helix</keyword>
<keyword evidence="1" id="KW-0812">Transmembrane</keyword>
<evidence type="ECO:0000313" key="3">
    <source>
        <dbReference type="Proteomes" id="UP000521032"/>
    </source>
</evidence>
<evidence type="ECO:0000256" key="1">
    <source>
        <dbReference type="SAM" id="Phobius"/>
    </source>
</evidence>
<reference evidence="2 3" key="1">
    <citation type="submission" date="2020-07" db="EMBL/GenBank/DDBJ databases">
        <authorList>
            <person name="Criscuolo A."/>
        </authorList>
    </citation>
    <scope>NUCLEOTIDE SEQUENCE [LARGE SCALE GENOMIC DNA]</scope>
    <source>
        <strain evidence="3">CIP 111030</strain>
    </source>
</reference>
<name>A0A6V7RNZ6_9BACL</name>
<dbReference type="Proteomes" id="UP000521032">
    <property type="component" value="Unassembled WGS sequence"/>
</dbReference>
<protein>
    <submittedName>
        <fullName evidence="2">Uncharacterized protein</fullName>
    </submittedName>
</protein>
<accession>A0A6V7RNZ6</accession>
<evidence type="ECO:0000313" key="2">
    <source>
        <dbReference type="EMBL" id="CAD2079962.1"/>
    </source>
</evidence>
<proteinExistence type="predicted"/>
<feature type="transmembrane region" description="Helical" evidence="1">
    <location>
        <begin position="6"/>
        <end position="23"/>
    </location>
</feature>
<sequence>MKIIKFIFIAIIGGIILWFIECMRQVTKY</sequence>
<comment type="caution">
    <text evidence="2">The sequence shown here is derived from an EMBL/GenBank/DDBJ whole genome shotgun (WGS) entry which is preliminary data.</text>
</comment>
<dbReference type="AlphaFoldDB" id="A0A6V7RNZ6"/>
<keyword evidence="1" id="KW-0472">Membrane</keyword>
<dbReference type="EMBL" id="CAJEWE010000011">
    <property type="protein sequence ID" value="CAD2079962.1"/>
    <property type="molecule type" value="Genomic_DNA"/>
</dbReference>
<keyword evidence="3" id="KW-1185">Reference proteome</keyword>
<gene>
    <name evidence="2" type="ORF">JEOSCH030_01754</name>
</gene>
<organism evidence="2 3">
    <name type="scientific">Phocicoccus schoeneichii</name>
    <dbReference type="NCBI Taxonomy" id="1812261"/>
    <lineage>
        <taxon>Bacteria</taxon>
        <taxon>Bacillati</taxon>
        <taxon>Bacillota</taxon>
        <taxon>Bacilli</taxon>
        <taxon>Bacillales</taxon>
        <taxon>Salinicoccaceae</taxon>
        <taxon>Phocicoccus</taxon>
    </lineage>
</organism>